<reference evidence="2" key="1">
    <citation type="submission" date="2020-03" db="EMBL/GenBank/DDBJ databases">
        <authorList>
            <person name="Weist P."/>
        </authorList>
    </citation>
    <scope>NUCLEOTIDE SEQUENCE</scope>
</reference>
<feature type="region of interest" description="Disordered" evidence="1">
    <location>
        <begin position="1"/>
        <end position="23"/>
    </location>
</feature>
<keyword evidence="3" id="KW-1185">Reference proteome</keyword>
<feature type="compositionally biased region" description="Polar residues" evidence="1">
    <location>
        <begin position="77"/>
        <end position="92"/>
    </location>
</feature>
<name>A0A9N7US10_PLEPL</name>
<comment type="caution">
    <text evidence="2">The sequence shown here is derived from an EMBL/GenBank/DDBJ whole genome shotgun (WGS) entry which is preliminary data.</text>
</comment>
<sequence length="125" mass="14894">MPKTDSCSGGKRKKEKENQRVHRIRGSIMRLERKKEALRQGGKGREWGECWMWSEGETKRWKDEEERRQLRTRGRGASTNRYQSSHRPTNPAAQEAGENGLFCLQLQREAEERTWKYTLKQLFRL</sequence>
<dbReference type="AlphaFoldDB" id="A0A9N7US10"/>
<organism evidence="2 3">
    <name type="scientific">Pleuronectes platessa</name>
    <name type="common">European plaice</name>
    <dbReference type="NCBI Taxonomy" id="8262"/>
    <lineage>
        <taxon>Eukaryota</taxon>
        <taxon>Metazoa</taxon>
        <taxon>Chordata</taxon>
        <taxon>Craniata</taxon>
        <taxon>Vertebrata</taxon>
        <taxon>Euteleostomi</taxon>
        <taxon>Actinopterygii</taxon>
        <taxon>Neopterygii</taxon>
        <taxon>Teleostei</taxon>
        <taxon>Neoteleostei</taxon>
        <taxon>Acanthomorphata</taxon>
        <taxon>Carangaria</taxon>
        <taxon>Pleuronectiformes</taxon>
        <taxon>Pleuronectoidei</taxon>
        <taxon>Pleuronectidae</taxon>
        <taxon>Pleuronectes</taxon>
    </lineage>
</organism>
<feature type="region of interest" description="Disordered" evidence="1">
    <location>
        <begin position="62"/>
        <end position="97"/>
    </location>
</feature>
<evidence type="ECO:0000313" key="2">
    <source>
        <dbReference type="EMBL" id="CAB1435662.1"/>
    </source>
</evidence>
<accession>A0A9N7US10</accession>
<proteinExistence type="predicted"/>
<evidence type="ECO:0000313" key="3">
    <source>
        <dbReference type="Proteomes" id="UP001153269"/>
    </source>
</evidence>
<protein>
    <submittedName>
        <fullName evidence="2">Uncharacterized protein</fullName>
    </submittedName>
</protein>
<dbReference type="EMBL" id="CADEAL010001791">
    <property type="protein sequence ID" value="CAB1435662.1"/>
    <property type="molecule type" value="Genomic_DNA"/>
</dbReference>
<evidence type="ECO:0000256" key="1">
    <source>
        <dbReference type="SAM" id="MobiDB-lite"/>
    </source>
</evidence>
<dbReference type="Proteomes" id="UP001153269">
    <property type="component" value="Unassembled WGS sequence"/>
</dbReference>
<gene>
    <name evidence="2" type="ORF">PLEPLA_LOCUS23718</name>
</gene>